<dbReference type="EMBL" id="MU551591">
    <property type="protein sequence ID" value="KAI5624116.1"/>
    <property type="molecule type" value="Genomic_DNA"/>
</dbReference>
<keyword evidence="12" id="KW-1185">Reference proteome</keyword>
<dbReference type="PRINTS" id="PR00237">
    <property type="entry name" value="GPCRRHODOPSN"/>
</dbReference>
<dbReference type="InterPro" id="IPR017452">
    <property type="entry name" value="GPCR_Rhodpsn_7TM"/>
</dbReference>
<keyword evidence="5 9" id="KW-0472">Membrane</keyword>
<evidence type="ECO:0000259" key="10">
    <source>
        <dbReference type="PROSITE" id="PS50262"/>
    </source>
</evidence>
<keyword evidence="6 11" id="KW-0675">Receptor</keyword>
<dbReference type="SUPFAM" id="SSF81321">
    <property type="entry name" value="Family A G protein-coupled receptor-like"/>
    <property type="match status" value="1"/>
</dbReference>
<evidence type="ECO:0000256" key="5">
    <source>
        <dbReference type="ARBA" id="ARBA00023136"/>
    </source>
</evidence>
<evidence type="ECO:0000256" key="3">
    <source>
        <dbReference type="ARBA" id="ARBA00022989"/>
    </source>
</evidence>
<evidence type="ECO:0000256" key="1">
    <source>
        <dbReference type="ARBA" id="ARBA00004141"/>
    </source>
</evidence>
<reference evidence="11" key="1">
    <citation type="submission" date="2018-07" db="EMBL/GenBank/DDBJ databases">
        <title>Comparative genomics of catfishes provides insights into carnivory and benthic adaptation.</title>
        <authorList>
            <person name="Zhang Y."/>
            <person name="Wang D."/>
            <person name="Peng Z."/>
            <person name="Zheng S."/>
            <person name="Shao F."/>
            <person name="Tao W."/>
        </authorList>
    </citation>
    <scope>NUCLEOTIDE SEQUENCE</scope>
    <source>
        <strain evidence="11">Chongqing</strain>
    </source>
</reference>
<feature type="transmembrane region" description="Helical" evidence="9">
    <location>
        <begin position="146"/>
        <end position="169"/>
    </location>
</feature>
<gene>
    <name evidence="11" type="ORF">C0J50_16229</name>
</gene>
<name>A0AAD5FPR1_SILAS</name>
<accession>A0AAD5FPR1</accession>
<keyword evidence="4" id="KW-0297">G-protein coupled receptor</keyword>
<keyword evidence="2 9" id="KW-0812">Transmembrane</keyword>
<comment type="subcellular location">
    <subcellularLocation>
        <location evidence="1">Membrane</location>
        <topology evidence="1">Multi-pass membrane protein</topology>
    </subcellularLocation>
</comment>
<feature type="transmembrane region" description="Helical" evidence="9">
    <location>
        <begin position="214"/>
        <end position="235"/>
    </location>
</feature>
<dbReference type="PANTHER" id="PTHR24232">
    <property type="entry name" value="G-PROTEIN COUPLED RECEPTOR"/>
    <property type="match status" value="1"/>
</dbReference>
<evidence type="ECO:0000256" key="7">
    <source>
        <dbReference type="ARBA" id="ARBA00023180"/>
    </source>
</evidence>
<feature type="non-terminal residue" evidence="11">
    <location>
        <position position="1"/>
    </location>
</feature>
<dbReference type="AlphaFoldDB" id="A0AAD5FPR1"/>
<feature type="transmembrane region" description="Helical" evidence="9">
    <location>
        <begin position="115"/>
        <end position="134"/>
    </location>
</feature>
<evidence type="ECO:0000256" key="4">
    <source>
        <dbReference type="ARBA" id="ARBA00023040"/>
    </source>
</evidence>
<feature type="transmembrane region" description="Helical" evidence="9">
    <location>
        <begin position="247"/>
        <end position="271"/>
    </location>
</feature>
<evidence type="ECO:0000256" key="8">
    <source>
        <dbReference type="ARBA" id="ARBA00023224"/>
    </source>
</evidence>
<proteinExistence type="predicted"/>
<feature type="non-terminal residue" evidence="11">
    <location>
        <position position="273"/>
    </location>
</feature>
<feature type="transmembrane region" description="Helical" evidence="9">
    <location>
        <begin position="68"/>
        <end position="95"/>
    </location>
</feature>
<keyword evidence="3 9" id="KW-1133">Transmembrane helix</keyword>
<dbReference type="GO" id="GO:0005886">
    <property type="term" value="C:plasma membrane"/>
    <property type="evidence" value="ECO:0007669"/>
    <property type="project" value="TreeGrafter"/>
</dbReference>
<dbReference type="PANTHER" id="PTHR24232:SF107">
    <property type="entry name" value="HYDROXYCARBOXYLIC ACID RECEPTOR 2-LIKE"/>
    <property type="match status" value="1"/>
</dbReference>
<dbReference type="GO" id="GO:0035025">
    <property type="term" value="P:positive regulation of Rho protein signal transduction"/>
    <property type="evidence" value="ECO:0007669"/>
    <property type="project" value="TreeGrafter"/>
</dbReference>
<feature type="transmembrane region" description="Helical" evidence="9">
    <location>
        <begin position="31"/>
        <end position="56"/>
    </location>
</feature>
<feature type="transmembrane region" description="Helical" evidence="9">
    <location>
        <begin position="175"/>
        <end position="193"/>
    </location>
</feature>
<dbReference type="PROSITE" id="PS50262">
    <property type="entry name" value="G_PROTEIN_RECEP_F1_2"/>
    <property type="match status" value="1"/>
</dbReference>
<evidence type="ECO:0000256" key="6">
    <source>
        <dbReference type="ARBA" id="ARBA00023170"/>
    </source>
</evidence>
<protein>
    <submittedName>
        <fullName evidence="11">Hydroxycarboxylic acid receptor 2-like</fullName>
    </submittedName>
</protein>
<dbReference type="Gene3D" id="1.20.1070.10">
    <property type="entry name" value="Rhodopsin 7-helix transmembrane proteins"/>
    <property type="match status" value="1"/>
</dbReference>
<evidence type="ECO:0000313" key="12">
    <source>
        <dbReference type="Proteomes" id="UP001205998"/>
    </source>
</evidence>
<organism evidence="11 12">
    <name type="scientific">Silurus asotus</name>
    <name type="common">Amur catfish</name>
    <name type="synonym">Parasilurus asotus</name>
    <dbReference type="NCBI Taxonomy" id="30991"/>
    <lineage>
        <taxon>Eukaryota</taxon>
        <taxon>Metazoa</taxon>
        <taxon>Chordata</taxon>
        <taxon>Craniata</taxon>
        <taxon>Vertebrata</taxon>
        <taxon>Euteleostomi</taxon>
        <taxon>Actinopterygii</taxon>
        <taxon>Neopterygii</taxon>
        <taxon>Teleostei</taxon>
        <taxon>Ostariophysi</taxon>
        <taxon>Siluriformes</taxon>
        <taxon>Siluridae</taxon>
        <taxon>Silurus</taxon>
    </lineage>
</organism>
<dbReference type="GO" id="GO:0004930">
    <property type="term" value="F:G protein-coupled receptor activity"/>
    <property type="evidence" value="ECO:0007669"/>
    <property type="project" value="UniProtKB-KW"/>
</dbReference>
<dbReference type="GO" id="GO:0007200">
    <property type="term" value="P:phospholipase C-activating G protein-coupled receptor signaling pathway"/>
    <property type="evidence" value="ECO:0007669"/>
    <property type="project" value="TreeGrafter"/>
</dbReference>
<dbReference type="InterPro" id="IPR000276">
    <property type="entry name" value="GPCR_Rhodpsn"/>
</dbReference>
<comment type="caution">
    <text evidence="11">The sequence shown here is derived from an EMBL/GenBank/DDBJ whole genome shotgun (WGS) entry which is preliminary data.</text>
</comment>
<feature type="domain" description="G-protein coupled receptors family 1 profile" evidence="10">
    <location>
        <begin position="47"/>
        <end position="272"/>
    </location>
</feature>
<keyword evidence="8" id="KW-0807">Transducer</keyword>
<dbReference type="Pfam" id="PF00001">
    <property type="entry name" value="7tm_1"/>
    <property type="match status" value="1"/>
</dbReference>
<keyword evidence="7" id="KW-0325">Glycoprotein</keyword>
<sequence length="273" mass="30599">SFKGNSFILNSTQETDFSYYNWCAGYPTAPAIWTAVSLICFLLGFPASLLVLHEILQRQRQRSSSDVFMVALAVLDLIFTAQIPINVCNFMLWHIKDLELLTDFLYSLNLLGRPLFMACICWDCYVAVVYPIVYKTSQTLVVVKKAITVVILLAVGVCASALCVTTWLISTAFTVFPLTVALPIIAFCDFSILQTLKKTDPSGNNNIHPQKKRALQTIFNSLIMTFVVYLPPVVIFSFEQLIPLTETEIYCCLDFLGFCFNTAGCVIMPLLHL</sequence>
<dbReference type="Proteomes" id="UP001205998">
    <property type="component" value="Unassembled WGS sequence"/>
</dbReference>
<evidence type="ECO:0000256" key="2">
    <source>
        <dbReference type="ARBA" id="ARBA00022692"/>
    </source>
</evidence>
<evidence type="ECO:0000256" key="9">
    <source>
        <dbReference type="SAM" id="Phobius"/>
    </source>
</evidence>
<evidence type="ECO:0000313" key="11">
    <source>
        <dbReference type="EMBL" id="KAI5624116.1"/>
    </source>
</evidence>